<dbReference type="RefSeq" id="XP_014168129.1">
    <property type="nucleotide sequence ID" value="XM_014312654.1"/>
</dbReference>
<feature type="region of interest" description="Disordered" evidence="1">
    <location>
        <begin position="33"/>
        <end position="63"/>
    </location>
</feature>
<dbReference type="HOGENOM" id="CLU_2885995_0_0_1"/>
<sequence>MLPIFETHRHAACGSYQTCAYDTLLTPTYAQRRNTNAWDKESLPKSGSANAEEGKKDNTLIGQ</sequence>
<dbReference type="AlphaFoldDB" id="F0XTT8"/>
<dbReference type="Proteomes" id="UP000007796">
    <property type="component" value="Unassembled WGS sequence"/>
</dbReference>
<feature type="compositionally biased region" description="Basic and acidic residues" evidence="1">
    <location>
        <begin position="52"/>
        <end position="63"/>
    </location>
</feature>
<organism evidence="3">
    <name type="scientific">Grosmannia clavigera (strain kw1407 / UAMH 11150)</name>
    <name type="common">Blue stain fungus</name>
    <name type="synonym">Graphiocladiella clavigera</name>
    <dbReference type="NCBI Taxonomy" id="655863"/>
    <lineage>
        <taxon>Eukaryota</taxon>
        <taxon>Fungi</taxon>
        <taxon>Dikarya</taxon>
        <taxon>Ascomycota</taxon>
        <taxon>Pezizomycotina</taxon>
        <taxon>Sordariomycetes</taxon>
        <taxon>Sordariomycetidae</taxon>
        <taxon>Ophiostomatales</taxon>
        <taxon>Ophiostomataceae</taxon>
        <taxon>Leptographium</taxon>
    </lineage>
</organism>
<protein>
    <submittedName>
        <fullName evidence="2">Uncharacterized protein</fullName>
    </submittedName>
</protein>
<evidence type="ECO:0000256" key="1">
    <source>
        <dbReference type="SAM" id="MobiDB-lite"/>
    </source>
</evidence>
<keyword evidence="3" id="KW-1185">Reference proteome</keyword>
<reference evidence="2 3" key="1">
    <citation type="journal article" date="2011" name="Proc. Natl. Acad. Sci. U.S.A.">
        <title>Genome and transcriptome analyses of the mountain pine beetle-fungal symbiont Grosmannia clavigera, a lodgepole pine pathogen.</title>
        <authorList>
            <person name="DiGuistini S."/>
            <person name="Wang Y."/>
            <person name="Liao N.Y."/>
            <person name="Taylor G."/>
            <person name="Tanguay P."/>
            <person name="Feau N."/>
            <person name="Henrissat B."/>
            <person name="Chan S.K."/>
            <person name="Hesse-Orce U."/>
            <person name="Alamouti S.M."/>
            <person name="Tsui C.K.M."/>
            <person name="Docking R.T."/>
            <person name="Levasseur A."/>
            <person name="Haridas S."/>
            <person name="Robertson G."/>
            <person name="Birol I."/>
            <person name="Holt R.A."/>
            <person name="Marra M.A."/>
            <person name="Hamelin R.C."/>
            <person name="Hirst M."/>
            <person name="Jones S.J.M."/>
            <person name="Bohlmann J."/>
            <person name="Breuil C."/>
        </authorList>
    </citation>
    <scope>NUCLEOTIDE SEQUENCE [LARGE SCALE GENOMIC DNA]</scope>
    <source>
        <strain evidence="3">kw1407 / UAMH 11150</strain>
    </source>
</reference>
<name>F0XTT8_GROCL</name>
<evidence type="ECO:0000313" key="2">
    <source>
        <dbReference type="EMBL" id="EFW98646.1"/>
    </source>
</evidence>
<proteinExistence type="predicted"/>
<gene>
    <name evidence="2" type="ORF">CMQ_4498</name>
</gene>
<dbReference type="GeneID" id="25977715"/>
<accession>F0XTT8</accession>
<dbReference type="InParanoid" id="F0XTT8"/>
<evidence type="ECO:0000313" key="3">
    <source>
        <dbReference type="Proteomes" id="UP000007796"/>
    </source>
</evidence>
<dbReference type="EMBL" id="GL630006">
    <property type="protein sequence ID" value="EFW98646.1"/>
    <property type="molecule type" value="Genomic_DNA"/>
</dbReference>